<evidence type="ECO:0000256" key="4">
    <source>
        <dbReference type="ARBA" id="ARBA00022801"/>
    </source>
</evidence>
<accession>A0A2T5C6W7</accession>
<dbReference type="Gene3D" id="3.40.50.10740">
    <property type="entry name" value="Class I glutamine amidotransferase-like"/>
    <property type="match status" value="1"/>
</dbReference>
<dbReference type="InterPro" id="IPR029062">
    <property type="entry name" value="Class_I_gatase-like"/>
</dbReference>
<feature type="active site" description="Charge relay system" evidence="6">
    <location>
        <position position="203"/>
    </location>
</feature>
<comment type="caution">
    <text evidence="9">The sequence shown here is derived from an EMBL/GenBank/DDBJ whole genome shotgun (WGS) entry which is preliminary data.</text>
</comment>
<dbReference type="Proteomes" id="UP000243525">
    <property type="component" value="Unassembled WGS sequence"/>
</dbReference>
<dbReference type="GO" id="GO:0008236">
    <property type="term" value="F:serine-type peptidase activity"/>
    <property type="evidence" value="ECO:0007669"/>
    <property type="project" value="UniProtKB-KW"/>
</dbReference>
<evidence type="ECO:0000313" key="10">
    <source>
        <dbReference type="Proteomes" id="UP000243525"/>
    </source>
</evidence>
<evidence type="ECO:0000256" key="3">
    <source>
        <dbReference type="ARBA" id="ARBA00022670"/>
    </source>
</evidence>
<dbReference type="SUPFAM" id="SSF52317">
    <property type="entry name" value="Class I glutamine amidotransferase-like"/>
    <property type="match status" value="1"/>
</dbReference>
<dbReference type="Pfam" id="PF02016">
    <property type="entry name" value="Peptidase_S66"/>
    <property type="match status" value="1"/>
</dbReference>
<dbReference type="RefSeq" id="WP_107820789.1">
    <property type="nucleotide sequence ID" value="NZ_OY782574.1"/>
</dbReference>
<keyword evidence="10" id="KW-1185">Reference proteome</keyword>
<evidence type="ECO:0000313" key="9">
    <source>
        <dbReference type="EMBL" id="PTN10699.1"/>
    </source>
</evidence>
<dbReference type="InterPro" id="IPR040449">
    <property type="entry name" value="Peptidase_S66_N"/>
</dbReference>
<feature type="domain" description="LD-carboxypeptidase N-terminal" evidence="7">
    <location>
        <begin position="13"/>
        <end position="128"/>
    </location>
</feature>
<keyword evidence="4" id="KW-0378">Hydrolase</keyword>
<dbReference type="Gene3D" id="3.50.30.60">
    <property type="entry name" value="LD-carboxypeptidase A C-terminal domain-like"/>
    <property type="match status" value="1"/>
</dbReference>
<dbReference type="InterPro" id="IPR003507">
    <property type="entry name" value="S66_fam"/>
</dbReference>
<dbReference type="SUPFAM" id="SSF141986">
    <property type="entry name" value="LD-carboxypeptidase A C-terminal domain-like"/>
    <property type="match status" value="1"/>
</dbReference>
<dbReference type="PANTHER" id="PTHR30237">
    <property type="entry name" value="MURAMOYLTETRAPEPTIDE CARBOXYPEPTIDASE"/>
    <property type="match status" value="1"/>
</dbReference>
<dbReference type="InterPro" id="IPR040921">
    <property type="entry name" value="Peptidase_S66C"/>
</dbReference>
<proteinExistence type="inferred from homology"/>
<evidence type="ECO:0000256" key="1">
    <source>
        <dbReference type="ARBA" id="ARBA00010233"/>
    </source>
</evidence>
<name>A0A2T5C6W7_9BACT</name>
<feature type="domain" description="LD-carboxypeptidase C-terminal" evidence="8">
    <location>
        <begin position="172"/>
        <end position="288"/>
    </location>
</feature>
<dbReference type="OrthoDB" id="9807329at2"/>
<comment type="similarity">
    <text evidence="1">Belongs to the peptidase S66 family.</text>
</comment>
<gene>
    <name evidence="9" type="ORF">C8N47_101350</name>
</gene>
<dbReference type="InterPro" id="IPR027478">
    <property type="entry name" value="LdcA_N"/>
</dbReference>
<organism evidence="9 10">
    <name type="scientific">Mangrovibacterium marinum</name>
    <dbReference type="NCBI Taxonomy" id="1639118"/>
    <lineage>
        <taxon>Bacteria</taxon>
        <taxon>Pseudomonadati</taxon>
        <taxon>Bacteroidota</taxon>
        <taxon>Bacteroidia</taxon>
        <taxon>Marinilabiliales</taxon>
        <taxon>Prolixibacteraceae</taxon>
        <taxon>Mangrovibacterium</taxon>
    </lineage>
</organism>
<dbReference type="PIRSF" id="PIRSF028757">
    <property type="entry name" value="LD-carboxypeptidase"/>
    <property type="match status" value="1"/>
</dbReference>
<feature type="active site" description="Nucleophile" evidence="6">
    <location>
        <position position="109"/>
    </location>
</feature>
<evidence type="ECO:0000256" key="5">
    <source>
        <dbReference type="ARBA" id="ARBA00022825"/>
    </source>
</evidence>
<evidence type="ECO:0000256" key="2">
    <source>
        <dbReference type="ARBA" id="ARBA00022645"/>
    </source>
</evidence>
<feature type="active site" description="Charge relay system" evidence="6">
    <location>
        <position position="273"/>
    </location>
</feature>
<reference evidence="9 10" key="1">
    <citation type="submission" date="2018-04" db="EMBL/GenBank/DDBJ databases">
        <title>Genomic Encyclopedia of Archaeal and Bacterial Type Strains, Phase II (KMG-II): from individual species to whole genera.</title>
        <authorList>
            <person name="Goeker M."/>
        </authorList>
    </citation>
    <scope>NUCLEOTIDE SEQUENCE [LARGE SCALE GENOMIC DNA]</scope>
    <source>
        <strain evidence="9 10">DSM 28823</strain>
    </source>
</reference>
<dbReference type="InterPro" id="IPR027461">
    <property type="entry name" value="Carboxypeptidase_A_C_sf"/>
</dbReference>
<dbReference type="AlphaFoldDB" id="A0A2T5C6W7"/>
<dbReference type="GO" id="GO:0006508">
    <property type="term" value="P:proteolysis"/>
    <property type="evidence" value="ECO:0007669"/>
    <property type="project" value="UniProtKB-KW"/>
</dbReference>
<keyword evidence="5" id="KW-0720">Serine protease</keyword>
<sequence length="302" mass="33736">MIKPPFLKAGDRIRIISPAGKVNRDKIWPGLELLRAEGYDLVQGKHVFGNHFQFAATDQQRLSDLQEALDDPQCKAIICSRGGYGSVRIADQLNFRRFRENPKWLVGFSDITVLHAYLQKEGFCSIHGPMPGFYQNENQPTTSFRQLMQLLTGKLPAYSLAQASLNRPGQATGELCGGNLSIIYSLLGTPQQVDTTNKILFIEDLSEYLYQLDRMMHSLKLSGSLKNLKALLVGSFTDMKDNSSPFGSSVEEIIFDAIKEYDYPVFFNCPSGHIDENRPLLLGHRYSLANSAGEVTLSPLPD</sequence>
<dbReference type="EMBL" id="QAAD01000001">
    <property type="protein sequence ID" value="PTN10699.1"/>
    <property type="molecule type" value="Genomic_DNA"/>
</dbReference>
<dbReference type="PANTHER" id="PTHR30237:SF2">
    <property type="entry name" value="MUREIN TETRAPEPTIDE CARBOXYPEPTIDASE"/>
    <property type="match status" value="1"/>
</dbReference>
<dbReference type="GO" id="GO:0004180">
    <property type="term" value="F:carboxypeptidase activity"/>
    <property type="evidence" value="ECO:0007669"/>
    <property type="project" value="UniProtKB-KW"/>
</dbReference>
<evidence type="ECO:0000259" key="8">
    <source>
        <dbReference type="Pfam" id="PF17676"/>
    </source>
</evidence>
<protein>
    <submittedName>
        <fullName evidence="9">Muramoyltetrapeptide carboxypeptidase</fullName>
    </submittedName>
</protein>
<dbReference type="CDD" id="cd07025">
    <property type="entry name" value="Peptidase_S66"/>
    <property type="match status" value="1"/>
</dbReference>
<evidence type="ECO:0000256" key="6">
    <source>
        <dbReference type="PIRSR" id="PIRSR028757-1"/>
    </source>
</evidence>
<evidence type="ECO:0000259" key="7">
    <source>
        <dbReference type="Pfam" id="PF02016"/>
    </source>
</evidence>
<keyword evidence="3" id="KW-0645">Protease</keyword>
<dbReference type="Pfam" id="PF17676">
    <property type="entry name" value="Peptidase_S66C"/>
    <property type="match status" value="1"/>
</dbReference>
<keyword evidence="2 9" id="KW-0121">Carboxypeptidase</keyword>